<dbReference type="SUPFAM" id="SSF103473">
    <property type="entry name" value="MFS general substrate transporter"/>
    <property type="match status" value="1"/>
</dbReference>
<evidence type="ECO:0000256" key="4">
    <source>
        <dbReference type="ARBA" id="ARBA00022692"/>
    </source>
</evidence>
<evidence type="ECO:0000313" key="11">
    <source>
        <dbReference type="Proteomes" id="UP000217763"/>
    </source>
</evidence>
<evidence type="ECO:0000256" key="8">
    <source>
        <dbReference type="SAM" id="Phobius"/>
    </source>
</evidence>
<dbReference type="InterPro" id="IPR005829">
    <property type="entry name" value="Sugar_transporter_CS"/>
</dbReference>
<dbReference type="CDD" id="cd17369">
    <property type="entry name" value="MFS_ShiA_like"/>
    <property type="match status" value="1"/>
</dbReference>
<feature type="transmembrane region" description="Helical" evidence="8">
    <location>
        <begin position="422"/>
        <end position="440"/>
    </location>
</feature>
<feature type="domain" description="Major facilitator superfamily (MFS) profile" evidence="9">
    <location>
        <begin position="27"/>
        <end position="446"/>
    </location>
</feature>
<dbReference type="Proteomes" id="UP000217763">
    <property type="component" value="Chromosome"/>
</dbReference>
<dbReference type="PANTHER" id="PTHR43045:SF1">
    <property type="entry name" value="SHIKIMATE TRANSPORTER"/>
    <property type="match status" value="1"/>
</dbReference>
<keyword evidence="11" id="KW-1185">Reference proteome</keyword>
<dbReference type="EMBL" id="CP012621">
    <property type="protein sequence ID" value="ATG72957.1"/>
    <property type="molecule type" value="Genomic_DNA"/>
</dbReference>
<keyword evidence="4 8" id="KW-0812">Transmembrane</keyword>
<dbReference type="InterPro" id="IPR020846">
    <property type="entry name" value="MFS_dom"/>
</dbReference>
<dbReference type="InterPro" id="IPR005828">
    <property type="entry name" value="MFS_sugar_transport-like"/>
</dbReference>
<dbReference type="PROSITE" id="PS50850">
    <property type="entry name" value="MFS"/>
    <property type="match status" value="1"/>
</dbReference>
<feature type="transmembrane region" description="Helical" evidence="8">
    <location>
        <begin position="165"/>
        <end position="187"/>
    </location>
</feature>
<evidence type="ECO:0000256" key="3">
    <source>
        <dbReference type="ARBA" id="ARBA00022475"/>
    </source>
</evidence>
<feature type="transmembrane region" description="Helical" evidence="8">
    <location>
        <begin position="325"/>
        <end position="344"/>
    </location>
</feature>
<evidence type="ECO:0000313" key="10">
    <source>
        <dbReference type="EMBL" id="ATG72957.1"/>
    </source>
</evidence>
<dbReference type="InterPro" id="IPR036259">
    <property type="entry name" value="MFS_trans_sf"/>
</dbReference>
<dbReference type="Pfam" id="PF00083">
    <property type="entry name" value="Sugar_tr"/>
    <property type="match status" value="1"/>
</dbReference>
<dbReference type="AlphaFoldDB" id="A0A291HLB4"/>
<feature type="transmembrane region" description="Helical" evidence="8">
    <location>
        <begin position="260"/>
        <end position="284"/>
    </location>
</feature>
<feature type="region of interest" description="Disordered" evidence="7">
    <location>
        <begin position="1"/>
        <end position="22"/>
    </location>
</feature>
<evidence type="ECO:0000256" key="5">
    <source>
        <dbReference type="ARBA" id="ARBA00022989"/>
    </source>
</evidence>
<evidence type="ECO:0000256" key="7">
    <source>
        <dbReference type="SAM" id="MobiDB-lite"/>
    </source>
</evidence>
<dbReference type="PANTHER" id="PTHR43045">
    <property type="entry name" value="SHIKIMATE TRANSPORTER"/>
    <property type="match status" value="1"/>
</dbReference>
<dbReference type="GO" id="GO:0005886">
    <property type="term" value="C:plasma membrane"/>
    <property type="evidence" value="ECO:0007669"/>
    <property type="project" value="UniProtKB-SubCell"/>
</dbReference>
<sequence length="463" mass="49133">MSISTHQARPGDGTKDPRQQRKESRRAIISSYLGSTVEFYDFLLYAAAASLVFPVLFFGELEPGVGLMLSYLTLAAGYVARPVGGLLFGHYGDKVGRKLVLFITLMVMGVVSVVIGLLPTYETIGVAAPITLVVLRVIQGLAVGGEWAGATLLAMEHSSKKSKGFGASIAVAGGPSGAVLATMVLGLFSLLPEEQFMSWGWRIPFLLSAILVIIGLYMRYSVTESPEFEAAKAAEEAKPEGASHTGVPLVRLFRESSSSISLGVLAGLAPLFMQSMLATFGLTYAVSIGHSRSDALLMLTLSSVLHIFTIPLMAALSDRYGRRPVMLVGALIGCIMVWPMFALISHGSPWLLLLGFIIGNPLIQAVMYGPMGAFISEKFTTRTRYTGLSLTYQLTTVLGAGFTPLIAQTLLGLGGGGTNTQYVAMLFCGLCLVSAIGVYWSRETAPGRSAQPVSLAKVPGSLS</sequence>
<name>A0A291HLB4_9GAMM</name>
<feature type="transmembrane region" description="Helical" evidence="8">
    <location>
        <begin position="99"/>
        <end position="118"/>
    </location>
</feature>
<keyword evidence="3" id="KW-1003">Cell membrane</keyword>
<evidence type="ECO:0000256" key="6">
    <source>
        <dbReference type="ARBA" id="ARBA00023136"/>
    </source>
</evidence>
<dbReference type="Gene3D" id="1.20.1250.20">
    <property type="entry name" value="MFS general substrate transporter like domains"/>
    <property type="match status" value="2"/>
</dbReference>
<dbReference type="GO" id="GO:0022857">
    <property type="term" value="F:transmembrane transporter activity"/>
    <property type="evidence" value="ECO:0007669"/>
    <property type="project" value="InterPro"/>
</dbReference>
<dbReference type="PROSITE" id="PS00217">
    <property type="entry name" value="SUGAR_TRANSPORT_2"/>
    <property type="match status" value="1"/>
</dbReference>
<evidence type="ECO:0000256" key="1">
    <source>
        <dbReference type="ARBA" id="ARBA00004651"/>
    </source>
</evidence>
<dbReference type="RefSeq" id="WP_096778511.1">
    <property type="nucleotide sequence ID" value="NZ_CP012621.1"/>
</dbReference>
<feature type="transmembrane region" description="Helical" evidence="8">
    <location>
        <begin position="390"/>
        <end position="410"/>
    </location>
</feature>
<feature type="transmembrane region" description="Helical" evidence="8">
    <location>
        <begin position="65"/>
        <end position="87"/>
    </location>
</feature>
<feature type="transmembrane region" description="Helical" evidence="8">
    <location>
        <begin position="39"/>
        <end position="59"/>
    </location>
</feature>
<dbReference type="PROSITE" id="PS00216">
    <property type="entry name" value="SUGAR_TRANSPORT_1"/>
    <property type="match status" value="1"/>
</dbReference>
<proteinExistence type="predicted"/>
<evidence type="ECO:0000256" key="2">
    <source>
        <dbReference type="ARBA" id="ARBA00022448"/>
    </source>
</evidence>
<comment type="subcellular location">
    <subcellularLocation>
        <location evidence="1">Cell membrane</location>
        <topology evidence="1">Multi-pass membrane protein</topology>
    </subcellularLocation>
</comment>
<feature type="transmembrane region" description="Helical" evidence="8">
    <location>
        <begin position="199"/>
        <end position="218"/>
    </location>
</feature>
<feature type="compositionally biased region" description="Basic and acidic residues" evidence="7">
    <location>
        <begin position="12"/>
        <end position="22"/>
    </location>
</feature>
<keyword evidence="6 8" id="KW-0472">Membrane</keyword>
<evidence type="ECO:0000259" key="9">
    <source>
        <dbReference type="PROSITE" id="PS50850"/>
    </source>
</evidence>
<organism evidence="10 11">
    <name type="scientific">Zobellella denitrificans</name>
    <dbReference type="NCBI Taxonomy" id="347534"/>
    <lineage>
        <taxon>Bacteria</taxon>
        <taxon>Pseudomonadati</taxon>
        <taxon>Pseudomonadota</taxon>
        <taxon>Gammaproteobacteria</taxon>
        <taxon>Aeromonadales</taxon>
        <taxon>Aeromonadaceae</taxon>
        <taxon>Zobellella</taxon>
    </lineage>
</organism>
<accession>A0A291HLB4</accession>
<reference evidence="11" key="1">
    <citation type="submission" date="2015-09" db="EMBL/GenBank/DDBJ databases">
        <authorList>
            <person name="Shao Z."/>
            <person name="Wang L."/>
        </authorList>
    </citation>
    <scope>NUCLEOTIDE SEQUENCE [LARGE SCALE GENOMIC DNA]</scope>
    <source>
        <strain evidence="11">F13-1</strain>
    </source>
</reference>
<keyword evidence="2" id="KW-0813">Transport</keyword>
<gene>
    <name evidence="10" type="ORF">AN401_03030</name>
</gene>
<protein>
    <submittedName>
        <fullName evidence="10">MFS transporter</fullName>
    </submittedName>
</protein>
<keyword evidence="5 8" id="KW-1133">Transmembrane helix</keyword>
<dbReference type="KEGG" id="zdf:AN401_03030"/>
<feature type="transmembrane region" description="Helical" evidence="8">
    <location>
        <begin position="350"/>
        <end position="369"/>
    </location>
</feature>
<feature type="transmembrane region" description="Helical" evidence="8">
    <location>
        <begin position="296"/>
        <end position="316"/>
    </location>
</feature>
<feature type="transmembrane region" description="Helical" evidence="8">
    <location>
        <begin position="124"/>
        <end position="144"/>
    </location>
</feature>